<protein>
    <recommendedName>
        <fullName evidence="4">DUF2798 domain-containing protein</fullName>
    </recommendedName>
</protein>
<evidence type="ECO:0008006" key="4">
    <source>
        <dbReference type="Google" id="ProtNLM"/>
    </source>
</evidence>
<dbReference type="EMBL" id="CAJHOE010000009">
    <property type="protein sequence ID" value="CAD7289392.1"/>
    <property type="molecule type" value="Genomic_DNA"/>
</dbReference>
<comment type="caution">
    <text evidence="2">The sequence shown here is derived from an EMBL/GenBank/DDBJ whole genome shotgun (WGS) entry which is preliminary data.</text>
</comment>
<reference evidence="2 3" key="1">
    <citation type="submission" date="2020-11" db="EMBL/GenBank/DDBJ databases">
        <authorList>
            <person name="Peeters C."/>
        </authorList>
    </citation>
    <scope>NUCLEOTIDE SEQUENCE [LARGE SCALE GENOMIC DNA]</scope>
    <source>
        <strain evidence="2 3">LMG 8286</strain>
    </source>
</reference>
<sequence length="74" mass="8503">MFPVRYFRFVFAFIMALFMSFIISGALSFLNLGLVDDFIKIWIINWGKAFVLAYPCVLIISPLATKMTKAICKE</sequence>
<keyword evidence="1" id="KW-0472">Membrane</keyword>
<dbReference type="Pfam" id="PF11391">
    <property type="entry name" value="DUF2798"/>
    <property type="match status" value="1"/>
</dbReference>
<dbReference type="Proteomes" id="UP000789359">
    <property type="component" value="Unassembled WGS sequence"/>
</dbReference>
<feature type="transmembrane region" description="Helical" evidence="1">
    <location>
        <begin position="7"/>
        <end position="30"/>
    </location>
</feature>
<evidence type="ECO:0000313" key="3">
    <source>
        <dbReference type="Proteomes" id="UP000789359"/>
    </source>
</evidence>
<organism evidence="2 3">
    <name type="scientific">Campylobacter suis</name>
    <dbReference type="NCBI Taxonomy" id="2790657"/>
    <lineage>
        <taxon>Bacteria</taxon>
        <taxon>Pseudomonadati</taxon>
        <taxon>Campylobacterota</taxon>
        <taxon>Epsilonproteobacteria</taxon>
        <taxon>Campylobacterales</taxon>
        <taxon>Campylobacteraceae</taxon>
        <taxon>Campylobacter</taxon>
    </lineage>
</organism>
<feature type="transmembrane region" description="Helical" evidence="1">
    <location>
        <begin position="42"/>
        <end position="64"/>
    </location>
</feature>
<evidence type="ECO:0000313" key="2">
    <source>
        <dbReference type="EMBL" id="CAD7289392.1"/>
    </source>
</evidence>
<keyword evidence="1" id="KW-0812">Transmembrane</keyword>
<keyword evidence="1" id="KW-1133">Transmembrane helix</keyword>
<gene>
    <name evidence="2" type="ORF">LMG8286_01778</name>
</gene>
<name>A0ABM8Q8U8_9BACT</name>
<dbReference type="InterPro" id="IPR021529">
    <property type="entry name" value="DUF2798"/>
</dbReference>
<evidence type="ECO:0000256" key="1">
    <source>
        <dbReference type="SAM" id="Phobius"/>
    </source>
</evidence>
<keyword evidence="3" id="KW-1185">Reference proteome</keyword>
<dbReference type="RefSeq" id="WP_230057509.1">
    <property type="nucleotide sequence ID" value="NZ_CAJHOE010000009.1"/>
</dbReference>
<proteinExistence type="predicted"/>
<accession>A0ABM8Q8U8</accession>